<name>A0A1L3GE56_SYNAC</name>
<feature type="region of interest" description="Disordered" evidence="1">
    <location>
        <begin position="59"/>
        <end position="93"/>
    </location>
</feature>
<gene>
    <name evidence="2" type="ORF">A7E75_02975</name>
</gene>
<dbReference type="EMBL" id="CP015518">
    <property type="protein sequence ID" value="APG24109.1"/>
    <property type="molecule type" value="Genomic_DNA"/>
</dbReference>
<dbReference type="STRING" id="29542.A6070_11600"/>
<dbReference type="KEGG" id="pace:A6070_11600"/>
<reference evidence="2 3" key="1">
    <citation type="journal article" date="2017" name="Genome Announc.">
        <title>Complete Genome Sequences of Two Acetylene-Fermenting Pelobacter acetylenicus Strains.</title>
        <authorList>
            <person name="Sutton J.M."/>
            <person name="Baesman S.M."/>
            <person name="Fierst J.L."/>
            <person name="Poret-Peterson A.T."/>
            <person name="Oremland R.S."/>
            <person name="Dunlap D.S."/>
            <person name="Akob D.M."/>
        </authorList>
    </citation>
    <scope>NUCLEOTIDE SEQUENCE [LARGE SCALE GENOMIC DNA]</scope>
    <source>
        <strain evidence="2 3">DSM 3247</strain>
    </source>
</reference>
<evidence type="ECO:0000313" key="3">
    <source>
        <dbReference type="Proteomes" id="UP000182264"/>
    </source>
</evidence>
<protein>
    <submittedName>
        <fullName evidence="2">Uncharacterized protein</fullName>
    </submittedName>
</protein>
<accession>A0A1L3GE56</accession>
<organism evidence="2 3">
    <name type="scientific">Syntrophotalea acetylenica</name>
    <name type="common">Pelobacter acetylenicus</name>
    <dbReference type="NCBI Taxonomy" id="29542"/>
    <lineage>
        <taxon>Bacteria</taxon>
        <taxon>Pseudomonadati</taxon>
        <taxon>Thermodesulfobacteriota</taxon>
        <taxon>Desulfuromonadia</taxon>
        <taxon>Desulfuromonadales</taxon>
        <taxon>Syntrophotaleaceae</taxon>
        <taxon>Syntrophotalea</taxon>
    </lineage>
</organism>
<dbReference type="RefSeq" id="WP_072285926.1">
    <property type="nucleotide sequence ID" value="NZ_CP015455.1"/>
</dbReference>
<proteinExistence type="predicted"/>
<dbReference type="KEGG" id="pace:A6070_14790"/>
<dbReference type="Proteomes" id="UP000182264">
    <property type="component" value="Chromosome"/>
</dbReference>
<keyword evidence="3" id="KW-1185">Reference proteome</keyword>
<sequence length="93" mass="10275">MAMSMIVERIYRGETAAQIGITAQQYDSRKETLDRYLRQSSGRFEPGDYLRWLAADETGARGDSGGAWQHTSRPASGRHAPVKCRACGGGKIR</sequence>
<evidence type="ECO:0000256" key="1">
    <source>
        <dbReference type="SAM" id="MobiDB-lite"/>
    </source>
</evidence>
<evidence type="ECO:0000313" key="2">
    <source>
        <dbReference type="EMBL" id="APG24109.1"/>
    </source>
</evidence>
<dbReference type="AlphaFoldDB" id="A0A1L3GE56"/>